<evidence type="ECO:0000313" key="3">
    <source>
        <dbReference type="Proteomes" id="UP001567538"/>
    </source>
</evidence>
<keyword evidence="3" id="KW-1185">Reference proteome</keyword>
<evidence type="ECO:0000313" key="2">
    <source>
        <dbReference type="EMBL" id="KAL1569769.1"/>
    </source>
</evidence>
<proteinExistence type="predicted"/>
<evidence type="ECO:0000259" key="1">
    <source>
        <dbReference type="Pfam" id="PF12776"/>
    </source>
</evidence>
<dbReference type="PANTHER" id="PTHR47584:SF9">
    <property type="entry name" value="L10-INTERACTING MYB DOMAIN-CONTAINING PROTEIN-LIKE"/>
    <property type="match status" value="1"/>
</dbReference>
<dbReference type="AlphaFoldDB" id="A0ABD1IPJ2"/>
<dbReference type="InterPro" id="IPR024752">
    <property type="entry name" value="Myb/SANT-like_dom"/>
</dbReference>
<dbReference type="Pfam" id="PF12776">
    <property type="entry name" value="Myb_DNA-bind_3"/>
    <property type="match status" value="1"/>
</dbReference>
<name>A0ABD1IPJ2_SALDI</name>
<sequence length="289" mass="32660">MSGCTTRSKKAQEAQQPENQLRAKWTASLTKALVELMVEEIHKGNKSSKSFSKKGWKFICDNFRIQTGYWWDNEQLKSRYVALRKQYISVALLLDQPDFQWDEATGAIMASNEAWDAYIKAHPDAEMLRSTGCSIYNHLRTIFAEPDTNGAQNGSATDDQGISISPEHAAVKEEELSPSESDKYVDMASRKRGRRGLEDAIARGILEMAGAAKLRAEAVKTFHSKFSITDCVKALDELQGVSEQVYLAALDLFINRNARETFLTLKVDKRLIWLQRKCLICSLPKKFAR</sequence>
<protein>
    <submittedName>
        <fullName evidence="2">L10-interacting MYB domain-containing protein-like</fullName>
    </submittedName>
</protein>
<feature type="domain" description="Myb/SANT-like" evidence="1">
    <location>
        <begin position="24"/>
        <end position="118"/>
    </location>
</feature>
<organism evidence="2 3">
    <name type="scientific">Salvia divinorum</name>
    <name type="common">Maria pastora</name>
    <name type="synonym">Diviner's sage</name>
    <dbReference type="NCBI Taxonomy" id="28513"/>
    <lineage>
        <taxon>Eukaryota</taxon>
        <taxon>Viridiplantae</taxon>
        <taxon>Streptophyta</taxon>
        <taxon>Embryophyta</taxon>
        <taxon>Tracheophyta</taxon>
        <taxon>Spermatophyta</taxon>
        <taxon>Magnoliopsida</taxon>
        <taxon>eudicotyledons</taxon>
        <taxon>Gunneridae</taxon>
        <taxon>Pentapetalae</taxon>
        <taxon>asterids</taxon>
        <taxon>lamiids</taxon>
        <taxon>Lamiales</taxon>
        <taxon>Lamiaceae</taxon>
        <taxon>Nepetoideae</taxon>
        <taxon>Mentheae</taxon>
        <taxon>Salviinae</taxon>
        <taxon>Salvia</taxon>
        <taxon>Salvia subgen. Calosphace</taxon>
    </lineage>
</organism>
<accession>A0ABD1IPJ2</accession>
<comment type="caution">
    <text evidence="2">The sequence shown here is derived from an EMBL/GenBank/DDBJ whole genome shotgun (WGS) entry which is preliminary data.</text>
</comment>
<reference evidence="2 3" key="1">
    <citation type="submission" date="2024-06" db="EMBL/GenBank/DDBJ databases">
        <title>A chromosome level genome sequence of Diviner's sage (Salvia divinorum).</title>
        <authorList>
            <person name="Ford S.A."/>
            <person name="Ro D.-K."/>
            <person name="Ness R.W."/>
            <person name="Phillips M.A."/>
        </authorList>
    </citation>
    <scope>NUCLEOTIDE SEQUENCE [LARGE SCALE GENOMIC DNA]</scope>
    <source>
        <strain evidence="2">SAF-2024a</strain>
        <tissue evidence="2">Leaf</tissue>
    </source>
</reference>
<dbReference type="PANTHER" id="PTHR47584">
    <property type="match status" value="1"/>
</dbReference>
<dbReference type="InterPro" id="IPR045026">
    <property type="entry name" value="LIMYB"/>
</dbReference>
<gene>
    <name evidence="2" type="ORF">AAHA92_01207</name>
</gene>
<dbReference type="EMBL" id="JBEAFC010000001">
    <property type="protein sequence ID" value="KAL1569769.1"/>
    <property type="molecule type" value="Genomic_DNA"/>
</dbReference>
<dbReference type="Proteomes" id="UP001567538">
    <property type="component" value="Unassembled WGS sequence"/>
</dbReference>